<dbReference type="Pfam" id="PF13489">
    <property type="entry name" value="Methyltransf_23"/>
    <property type="match status" value="1"/>
</dbReference>
<dbReference type="CDD" id="cd02440">
    <property type="entry name" value="AdoMet_MTases"/>
    <property type="match status" value="1"/>
</dbReference>
<gene>
    <name evidence="2" type="ORF">GCM10009727_70060</name>
</gene>
<evidence type="ECO:0000313" key="3">
    <source>
        <dbReference type="Proteomes" id="UP001501020"/>
    </source>
</evidence>
<keyword evidence="3" id="KW-1185">Reference proteome</keyword>
<name>A0ABN3ABM3_9ACTN</name>
<sequence>MQMRPVSLLIPAGFVIEALLRRSRTTGLHALPPSDRPVAARHRFVTAAGTRLDEATKRAASAYAGDHGLAVLELVPDGLDTARAMDLVRRLHPRSYRTARLARGIGAGYAMLVDVEVLEKADVTRRAGLSQIEMDELAVRLKCYAPVATDVAVVPGPAPAPWTPRERRMILRHRWVADLPVYLAGNILGLCLLGAWLAGSVATGHAQDGHPAPGGGRPGLRTRYRGSGRRRAAVRAAVTLAGVCARPYIVTAGTPLHPDDLMRSALTGTFGALVRYLRVATAPEPADPDLPRLRREYADELGRGLGRFFDQPTGTCPCCGGTDLRGFLSSGDHQHHRPGVFHLHRCRACGHVFQNPRLNTDGLGFYYRDYYEGSGAAEVERAFRLAAPIYRDRARMLCGHAAPRNWLDVGGGHGHFCNAARDVWPQTRFDALDLNEGIKEAERRGWIDTGHIGTFPELADKLTGAYDVVSMHHYLEHTIAPRRELNAAARVLKPGGHLLIEVPDPQWIIARLAGRWWHAWFQPQHLNLVSLGNLSMMLAELGFRPVAVHRGAAHQPIDLFMIVHLLVHRIVPDPAKPWRDPRWRRTRVAARTAVYLAAGPLMLAAAMADQLVHPVIRRSEHSNTYRILAQRLPNGHE</sequence>
<accession>A0ABN3ABM3</accession>
<dbReference type="RefSeq" id="WP_344277423.1">
    <property type="nucleotide sequence ID" value="NZ_BAAAMR010000082.1"/>
</dbReference>
<evidence type="ECO:0008006" key="4">
    <source>
        <dbReference type="Google" id="ProtNLM"/>
    </source>
</evidence>
<organism evidence="2 3">
    <name type="scientific">Actinomadura napierensis</name>
    <dbReference type="NCBI Taxonomy" id="267854"/>
    <lineage>
        <taxon>Bacteria</taxon>
        <taxon>Bacillati</taxon>
        <taxon>Actinomycetota</taxon>
        <taxon>Actinomycetes</taxon>
        <taxon>Streptosporangiales</taxon>
        <taxon>Thermomonosporaceae</taxon>
        <taxon>Actinomadura</taxon>
    </lineage>
</organism>
<dbReference type="SUPFAM" id="SSF53335">
    <property type="entry name" value="S-adenosyl-L-methionine-dependent methyltransferases"/>
    <property type="match status" value="1"/>
</dbReference>
<feature type="region of interest" description="Disordered" evidence="1">
    <location>
        <begin position="205"/>
        <end position="226"/>
    </location>
</feature>
<dbReference type="EMBL" id="BAAAMR010000082">
    <property type="protein sequence ID" value="GAA2158863.1"/>
    <property type="molecule type" value="Genomic_DNA"/>
</dbReference>
<comment type="caution">
    <text evidence="2">The sequence shown here is derived from an EMBL/GenBank/DDBJ whole genome shotgun (WGS) entry which is preliminary data.</text>
</comment>
<reference evidence="2 3" key="1">
    <citation type="journal article" date="2019" name="Int. J. Syst. Evol. Microbiol.">
        <title>The Global Catalogue of Microorganisms (GCM) 10K type strain sequencing project: providing services to taxonomists for standard genome sequencing and annotation.</title>
        <authorList>
            <consortium name="The Broad Institute Genomics Platform"/>
            <consortium name="The Broad Institute Genome Sequencing Center for Infectious Disease"/>
            <person name="Wu L."/>
            <person name="Ma J."/>
        </authorList>
    </citation>
    <scope>NUCLEOTIDE SEQUENCE [LARGE SCALE GENOMIC DNA]</scope>
    <source>
        <strain evidence="2 3">JCM 13850</strain>
    </source>
</reference>
<dbReference type="InterPro" id="IPR029063">
    <property type="entry name" value="SAM-dependent_MTases_sf"/>
</dbReference>
<proteinExistence type="predicted"/>
<dbReference type="Proteomes" id="UP001501020">
    <property type="component" value="Unassembled WGS sequence"/>
</dbReference>
<evidence type="ECO:0000313" key="2">
    <source>
        <dbReference type="EMBL" id="GAA2158863.1"/>
    </source>
</evidence>
<protein>
    <recommendedName>
        <fullName evidence="4">Class I SAM-dependent methyltransferase</fullName>
    </recommendedName>
</protein>
<dbReference type="Gene3D" id="3.40.50.150">
    <property type="entry name" value="Vaccinia Virus protein VP39"/>
    <property type="match status" value="1"/>
</dbReference>
<evidence type="ECO:0000256" key="1">
    <source>
        <dbReference type="SAM" id="MobiDB-lite"/>
    </source>
</evidence>